<evidence type="ECO:0000313" key="3">
    <source>
        <dbReference type="EMBL" id="CAF1409090.1"/>
    </source>
</evidence>
<sequence>MWSTESTNQIANISGYFEDAYSIFVTENGDIFIDNDIENGHRVERWLSKEDKFEIVMNVSASCYGLFVDINDTLYCSLQHHSKIVKTWLNDKSMIITVVVGESSPSDPSIKITFPCGIFVDDNFDLYVADSGNNRIQLFQLGDSTGKTVAGETSSNPTTALDCPTGIVLDANKYLFIADLMNNRIVGSGPYGFRCLIGCNGQGSESHQLSAPWSLAFDSYGNIFVTDRNNHRIQKFLYIENSCGKFKIFL</sequence>
<evidence type="ECO:0000256" key="1">
    <source>
        <dbReference type="ARBA" id="ARBA00022737"/>
    </source>
</evidence>
<dbReference type="AlphaFoldDB" id="A0A819JTD5"/>
<proteinExistence type="predicted"/>
<evidence type="ECO:0000256" key="2">
    <source>
        <dbReference type="PROSITE-ProRule" id="PRU00504"/>
    </source>
</evidence>
<gene>
    <name evidence="3" type="ORF">IZO911_LOCUS39969</name>
    <name evidence="4" type="ORF">KXQ929_LOCUS24915</name>
</gene>
<dbReference type="InterPro" id="IPR001258">
    <property type="entry name" value="NHL_repeat"/>
</dbReference>
<dbReference type="PANTHER" id="PTHR24104:SF25">
    <property type="entry name" value="PROTEIN LIN-41"/>
    <property type="match status" value="1"/>
</dbReference>
<name>A0A819JTD5_9BILA</name>
<accession>A0A819JTD5</accession>
<evidence type="ECO:0000313" key="5">
    <source>
        <dbReference type="Proteomes" id="UP000663868"/>
    </source>
</evidence>
<dbReference type="EMBL" id="CAJNOE010001288">
    <property type="protein sequence ID" value="CAF1409090.1"/>
    <property type="molecule type" value="Genomic_DNA"/>
</dbReference>
<protein>
    <submittedName>
        <fullName evidence="4">Uncharacterized protein</fullName>
    </submittedName>
</protein>
<dbReference type="Gene3D" id="2.120.10.30">
    <property type="entry name" value="TolB, C-terminal domain"/>
    <property type="match status" value="1"/>
</dbReference>
<dbReference type="GO" id="GO:0008270">
    <property type="term" value="F:zinc ion binding"/>
    <property type="evidence" value="ECO:0007669"/>
    <property type="project" value="UniProtKB-KW"/>
</dbReference>
<dbReference type="EMBL" id="CAJOBB010002112">
    <property type="protein sequence ID" value="CAF3938960.1"/>
    <property type="molecule type" value="Genomic_DNA"/>
</dbReference>
<comment type="caution">
    <text evidence="4">The sequence shown here is derived from an EMBL/GenBank/DDBJ whole genome shotgun (WGS) entry which is preliminary data.</text>
</comment>
<dbReference type="Pfam" id="PF01436">
    <property type="entry name" value="NHL"/>
    <property type="match status" value="1"/>
</dbReference>
<dbReference type="Proteomes" id="UP000663868">
    <property type="component" value="Unassembled WGS sequence"/>
</dbReference>
<dbReference type="Proteomes" id="UP000663860">
    <property type="component" value="Unassembled WGS sequence"/>
</dbReference>
<keyword evidence="1" id="KW-0677">Repeat</keyword>
<reference evidence="4" key="1">
    <citation type="submission" date="2021-02" db="EMBL/GenBank/DDBJ databases">
        <authorList>
            <person name="Nowell W R."/>
        </authorList>
    </citation>
    <scope>NUCLEOTIDE SEQUENCE</scope>
</reference>
<organism evidence="4 5">
    <name type="scientific">Adineta steineri</name>
    <dbReference type="NCBI Taxonomy" id="433720"/>
    <lineage>
        <taxon>Eukaryota</taxon>
        <taxon>Metazoa</taxon>
        <taxon>Spiralia</taxon>
        <taxon>Gnathifera</taxon>
        <taxon>Rotifera</taxon>
        <taxon>Eurotatoria</taxon>
        <taxon>Bdelloidea</taxon>
        <taxon>Adinetida</taxon>
        <taxon>Adinetidae</taxon>
        <taxon>Adineta</taxon>
    </lineage>
</organism>
<dbReference type="CDD" id="cd05819">
    <property type="entry name" value="NHL"/>
    <property type="match status" value="1"/>
</dbReference>
<evidence type="ECO:0000313" key="4">
    <source>
        <dbReference type="EMBL" id="CAF3938960.1"/>
    </source>
</evidence>
<dbReference type="InterPro" id="IPR011042">
    <property type="entry name" value="6-blade_b-propeller_TolB-like"/>
</dbReference>
<dbReference type="InterPro" id="IPR050952">
    <property type="entry name" value="TRIM-NHL_E3_ligases"/>
</dbReference>
<dbReference type="SUPFAM" id="SSF101898">
    <property type="entry name" value="NHL repeat"/>
    <property type="match status" value="1"/>
</dbReference>
<dbReference type="PANTHER" id="PTHR24104">
    <property type="entry name" value="E3 UBIQUITIN-PROTEIN LIGASE NHLRC1-RELATED"/>
    <property type="match status" value="1"/>
</dbReference>
<feature type="repeat" description="NHL" evidence="2">
    <location>
        <begin position="203"/>
        <end position="239"/>
    </location>
</feature>
<dbReference type="PROSITE" id="PS51125">
    <property type="entry name" value="NHL"/>
    <property type="match status" value="1"/>
</dbReference>